<dbReference type="KEGG" id="cam:101494212"/>
<keyword evidence="6" id="KW-0406">Ion transport</keyword>
<evidence type="ECO:0000256" key="8">
    <source>
        <dbReference type="ARBA" id="ARBA00023303"/>
    </source>
</evidence>
<organism evidence="10 11">
    <name type="scientific">Cicer arietinum</name>
    <name type="common">Chickpea</name>
    <name type="synonym">Garbanzo</name>
    <dbReference type="NCBI Taxonomy" id="3827"/>
    <lineage>
        <taxon>Eukaryota</taxon>
        <taxon>Viridiplantae</taxon>
        <taxon>Streptophyta</taxon>
        <taxon>Embryophyta</taxon>
        <taxon>Tracheophyta</taxon>
        <taxon>Spermatophyta</taxon>
        <taxon>Magnoliopsida</taxon>
        <taxon>eudicotyledons</taxon>
        <taxon>Gunneridae</taxon>
        <taxon>Pentapetalae</taxon>
        <taxon>rosids</taxon>
        <taxon>fabids</taxon>
        <taxon>Fabales</taxon>
        <taxon>Fabaceae</taxon>
        <taxon>Papilionoideae</taxon>
        <taxon>50 kb inversion clade</taxon>
        <taxon>NPAAA clade</taxon>
        <taxon>Hologalegina</taxon>
        <taxon>IRL clade</taxon>
        <taxon>Cicereae</taxon>
        <taxon>Cicer</taxon>
    </lineage>
</organism>
<sequence length="432" mass="48347">MTSPNVKKSWAKLVIVISMIKEFGQDDPRRVIHSFKVGLALVLIYILHHFRPTFYGFGDNIIWAVLTVVIVLELSVGATLGKGFNRMLATGLAGGLGVASNKIATLCGDKGKVVMTSIFVFVIAERVTFMRFSPQLKARYDYGMIIFILTFCLISLSDETGNELLEIAQERLLTIIIGSCIAIMVCIFICPVWIGEDLHRKIAGNIEKLADFLEGFGDEYFNNSENTEAENDKQFLHRYKRVLSSKSMEESMAVLARWEPRHGQFRFRHPWKQYLKIGNLARLCAYKIEALSVYLNNPKTPYEFRSIIQELCTKISLESGKALKESSLMIKKMYKSSSPNSHVSNAKSAVESLKSLLRTNPWEGADNHFEIIPAATVASLLIDIVICVEKICEGVDELASLANFVPYELLHRGIVQPISDSDGSVHVVTVAE</sequence>
<dbReference type="GO" id="GO:0016020">
    <property type="term" value="C:membrane"/>
    <property type="evidence" value="ECO:0007669"/>
    <property type="project" value="UniProtKB-SubCell"/>
</dbReference>
<dbReference type="RefSeq" id="XP_004487723.2">
    <property type="nucleotide sequence ID" value="XM_004487666.3"/>
</dbReference>
<feature type="transmembrane region" description="Helical" evidence="9">
    <location>
        <begin position="60"/>
        <end position="80"/>
    </location>
</feature>
<dbReference type="OrthoDB" id="68611at2759"/>
<evidence type="ECO:0000313" key="11">
    <source>
        <dbReference type="RefSeq" id="XP_004487723.2"/>
    </source>
</evidence>
<comment type="subcellular location">
    <subcellularLocation>
        <location evidence="1">Membrane</location>
        <topology evidence="1">Multi-pass membrane protein</topology>
    </subcellularLocation>
</comment>
<dbReference type="Proteomes" id="UP000087171">
    <property type="component" value="Chromosome Ca1"/>
</dbReference>
<dbReference type="PaxDb" id="3827-XP_004487723.1"/>
<dbReference type="GeneID" id="101494212"/>
<keyword evidence="8" id="KW-0407">Ion channel</keyword>
<reference evidence="11" key="2">
    <citation type="submission" date="2025-08" db="UniProtKB">
        <authorList>
            <consortium name="RefSeq"/>
        </authorList>
    </citation>
    <scope>IDENTIFICATION</scope>
    <source>
        <tissue evidence="11">Etiolated seedlings</tissue>
    </source>
</reference>
<feature type="transmembrane region" description="Helical" evidence="9">
    <location>
        <begin position="31"/>
        <end position="48"/>
    </location>
</feature>
<evidence type="ECO:0000256" key="7">
    <source>
        <dbReference type="ARBA" id="ARBA00023136"/>
    </source>
</evidence>
<evidence type="ECO:0000256" key="9">
    <source>
        <dbReference type="SAM" id="Phobius"/>
    </source>
</evidence>
<evidence type="ECO:0000313" key="10">
    <source>
        <dbReference type="Proteomes" id="UP000087171"/>
    </source>
</evidence>
<gene>
    <name evidence="11" type="primary">LOC101494212</name>
</gene>
<proteinExistence type="inferred from homology"/>
<dbReference type="GO" id="GO:0015743">
    <property type="term" value="P:malate transport"/>
    <property type="evidence" value="ECO:0007669"/>
    <property type="project" value="InterPro"/>
</dbReference>
<keyword evidence="4 9" id="KW-0812">Transmembrane</keyword>
<dbReference type="InterPro" id="IPR020966">
    <property type="entry name" value="ALMT"/>
</dbReference>
<evidence type="ECO:0000256" key="5">
    <source>
        <dbReference type="ARBA" id="ARBA00022989"/>
    </source>
</evidence>
<dbReference type="eggNOG" id="KOG4711">
    <property type="taxonomic scope" value="Eukaryota"/>
</dbReference>
<evidence type="ECO:0000256" key="6">
    <source>
        <dbReference type="ARBA" id="ARBA00023065"/>
    </source>
</evidence>
<dbReference type="STRING" id="3827.A0A1S2XDN6"/>
<evidence type="ECO:0000256" key="1">
    <source>
        <dbReference type="ARBA" id="ARBA00004141"/>
    </source>
</evidence>
<keyword evidence="3" id="KW-0813">Transport</keyword>
<dbReference type="GO" id="GO:0034220">
    <property type="term" value="P:monoatomic ion transmembrane transport"/>
    <property type="evidence" value="ECO:0007669"/>
    <property type="project" value="UniProtKB-KW"/>
</dbReference>
<evidence type="ECO:0000256" key="3">
    <source>
        <dbReference type="ARBA" id="ARBA00022448"/>
    </source>
</evidence>
<protein>
    <submittedName>
        <fullName evidence="11">Aluminum-activated malate transporter 8</fullName>
    </submittedName>
</protein>
<dbReference type="Pfam" id="PF11744">
    <property type="entry name" value="ALMT"/>
    <property type="match status" value="1"/>
</dbReference>
<comment type="similarity">
    <text evidence="2">Belongs to the aromatic acid exporter (TC 2.A.85) family.</text>
</comment>
<feature type="transmembrane region" description="Helical" evidence="9">
    <location>
        <begin position="172"/>
        <end position="194"/>
    </location>
</feature>
<evidence type="ECO:0000256" key="2">
    <source>
        <dbReference type="ARBA" id="ARBA00007079"/>
    </source>
</evidence>
<keyword evidence="5 9" id="KW-1133">Transmembrane helix</keyword>
<evidence type="ECO:0000256" key="4">
    <source>
        <dbReference type="ARBA" id="ARBA00022692"/>
    </source>
</evidence>
<accession>A0A1S2XDN6</accession>
<keyword evidence="10" id="KW-1185">Reference proteome</keyword>
<reference evidence="10" key="1">
    <citation type="journal article" date="2013" name="Nat. Biotechnol.">
        <title>Draft genome sequence of chickpea (Cicer arietinum) provides a resource for trait improvement.</title>
        <authorList>
            <person name="Varshney R.K."/>
            <person name="Song C."/>
            <person name="Saxena R.K."/>
            <person name="Azam S."/>
            <person name="Yu S."/>
            <person name="Sharpe A.G."/>
            <person name="Cannon S."/>
            <person name="Baek J."/>
            <person name="Rosen B.D."/>
            <person name="Tar'an B."/>
            <person name="Millan T."/>
            <person name="Zhang X."/>
            <person name="Ramsay L.D."/>
            <person name="Iwata A."/>
            <person name="Wang Y."/>
            <person name="Nelson W."/>
            <person name="Farmer A.D."/>
            <person name="Gaur P.M."/>
            <person name="Soderlund C."/>
            <person name="Penmetsa R.V."/>
            <person name="Xu C."/>
            <person name="Bharti A.K."/>
            <person name="He W."/>
            <person name="Winter P."/>
            <person name="Zhao S."/>
            <person name="Hane J.K."/>
            <person name="Carrasquilla-Garcia N."/>
            <person name="Condie J.A."/>
            <person name="Upadhyaya H.D."/>
            <person name="Luo M.C."/>
            <person name="Thudi M."/>
            <person name="Gowda C.L."/>
            <person name="Singh N.P."/>
            <person name="Lichtenzveig J."/>
            <person name="Gali K.K."/>
            <person name="Rubio J."/>
            <person name="Nadarajan N."/>
            <person name="Dolezel J."/>
            <person name="Bansal K.C."/>
            <person name="Xu X."/>
            <person name="Edwards D."/>
            <person name="Zhang G."/>
            <person name="Kahl G."/>
            <person name="Gil J."/>
            <person name="Singh K.B."/>
            <person name="Datta S.K."/>
            <person name="Jackson S.A."/>
            <person name="Wang J."/>
            <person name="Cook D.R."/>
        </authorList>
    </citation>
    <scope>NUCLEOTIDE SEQUENCE [LARGE SCALE GENOMIC DNA]</scope>
    <source>
        <strain evidence="10">cv. CDC Frontier</strain>
    </source>
</reference>
<feature type="transmembrane region" description="Helical" evidence="9">
    <location>
        <begin position="140"/>
        <end position="157"/>
    </location>
</feature>
<dbReference type="PANTHER" id="PTHR31086">
    <property type="entry name" value="ALUMINUM-ACTIVATED MALATE TRANSPORTER 10"/>
    <property type="match status" value="1"/>
</dbReference>
<keyword evidence="7 9" id="KW-0472">Membrane</keyword>
<dbReference type="AlphaFoldDB" id="A0A1S2XDN6"/>
<name>A0A1S2XDN6_CICAR</name>